<reference evidence="3 4" key="1">
    <citation type="submission" date="2020-07" db="EMBL/GenBank/DDBJ databases">
        <title>Sequencing the genomes of 1000 actinobacteria strains.</title>
        <authorList>
            <person name="Klenk H.-P."/>
        </authorList>
    </citation>
    <scope>NUCLEOTIDE SEQUENCE [LARGE SCALE GENOMIC DNA]</scope>
    <source>
        <strain evidence="3 4">DSM 19082</strain>
    </source>
</reference>
<evidence type="ECO:0000313" key="3">
    <source>
        <dbReference type="EMBL" id="NYD28534.1"/>
    </source>
</evidence>
<feature type="signal peptide" evidence="2">
    <location>
        <begin position="1"/>
        <end position="20"/>
    </location>
</feature>
<feature type="region of interest" description="Disordered" evidence="1">
    <location>
        <begin position="22"/>
        <end position="55"/>
    </location>
</feature>
<dbReference type="Gene3D" id="2.50.20.20">
    <property type="match status" value="1"/>
</dbReference>
<dbReference type="Proteomes" id="UP000582231">
    <property type="component" value="Unassembled WGS sequence"/>
</dbReference>
<gene>
    <name evidence="3" type="ORF">BJ958_000080</name>
</gene>
<dbReference type="PROSITE" id="PS51257">
    <property type="entry name" value="PROKAR_LIPOPROTEIN"/>
    <property type="match status" value="1"/>
</dbReference>
<keyword evidence="2" id="KW-0732">Signal</keyword>
<evidence type="ECO:0000313" key="4">
    <source>
        <dbReference type="Proteomes" id="UP000582231"/>
    </source>
</evidence>
<organism evidence="3 4">
    <name type="scientific">Nocardioides kongjuensis</name>
    <dbReference type="NCBI Taxonomy" id="349522"/>
    <lineage>
        <taxon>Bacteria</taxon>
        <taxon>Bacillati</taxon>
        <taxon>Actinomycetota</taxon>
        <taxon>Actinomycetes</taxon>
        <taxon>Propionibacteriales</taxon>
        <taxon>Nocardioidaceae</taxon>
        <taxon>Nocardioides</taxon>
    </lineage>
</organism>
<evidence type="ECO:0000256" key="2">
    <source>
        <dbReference type="SAM" id="SignalP"/>
    </source>
</evidence>
<dbReference type="EMBL" id="JACCBF010000001">
    <property type="protein sequence ID" value="NYD28534.1"/>
    <property type="molecule type" value="Genomic_DNA"/>
</dbReference>
<comment type="caution">
    <text evidence="3">The sequence shown here is derived from an EMBL/GenBank/DDBJ whole genome shotgun (WGS) entry which is preliminary data.</text>
</comment>
<sequence length="181" mass="18464">MNRRTALPAVVLLTSSVLLAGCGGDDEPQRPSSTPTAASSSGRPTPFAHEGTTQDAGPVLDAVAAALRTAGRVKVSASLAGGPARELTIDTTQVAAALDAVTVEQLVHIGPEQVGGVATEHYRITLDPRAALAGITLPAQVQAMLPDTLDADVWLDGQSRPVKVTAEPGVELALSYDLSAP</sequence>
<dbReference type="AlphaFoldDB" id="A0A852RKA8"/>
<feature type="chain" id="PRO_5032512242" description="LppX_LprAFG lipoprotein" evidence="2">
    <location>
        <begin position="21"/>
        <end position="181"/>
    </location>
</feature>
<evidence type="ECO:0000256" key="1">
    <source>
        <dbReference type="SAM" id="MobiDB-lite"/>
    </source>
</evidence>
<proteinExistence type="predicted"/>
<keyword evidence="4" id="KW-1185">Reference proteome</keyword>
<feature type="compositionally biased region" description="Low complexity" evidence="1">
    <location>
        <begin position="30"/>
        <end position="46"/>
    </location>
</feature>
<dbReference type="RefSeq" id="WP_179724536.1">
    <property type="nucleotide sequence ID" value="NZ_BAABEF010000001.1"/>
</dbReference>
<accession>A0A852RKA8</accession>
<protein>
    <recommendedName>
        <fullName evidence="5">LppX_LprAFG lipoprotein</fullName>
    </recommendedName>
</protein>
<evidence type="ECO:0008006" key="5">
    <source>
        <dbReference type="Google" id="ProtNLM"/>
    </source>
</evidence>
<name>A0A852RKA8_9ACTN</name>